<dbReference type="GO" id="GO:0016616">
    <property type="term" value="F:oxidoreductase activity, acting on the CH-OH group of donors, NAD or NADP as acceptor"/>
    <property type="evidence" value="ECO:0007669"/>
    <property type="project" value="InterPro"/>
</dbReference>
<proteinExistence type="inferred from homology"/>
<feature type="compositionally biased region" description="Basic and acidic residues" evidence="2">
    <location>
        <begin position="381"/>
        <end position="398"/>
    </location>
</feature>
<organism evidence="4 5">
    <name type="scientific">Globodera rostochiensis</name>
    <name type="common">Golden nematode worm</name>
    <name type="synonym">Heterodera rostochiensis</name>
    <dbReference type="NCBI Taxonomy" id="31243"/>
    <lineage>
        <taxon>Eukaryota</taxon>
        <taxon>Metazoa</taxon>
        <taxon>Ecdysozoa</taxon>
        <taxon>Nematoda</taxon>
        <taxon>Chromadorea</taxon>
        <taxon>Rhabditida</taxon>
        <taxon>Tylenchina</taxon>
        <taxon>Tylenchomorpha</taxon>
        <taxon>Tylenchoidea</taxon>
        <taxon>Heteroderidae</taxon>
        <taxon>Heteroderinae</taxon>
        <taxon>Globodera</taxon>
    </lineage>
</organism>
<protein>
    <submittedName>
        <fullName evidence="5">3-beta hydroxysteroid dehydrogenase/isomerase domain-containing protein</fullName>
    </submittedName>
</protein>
<dbReference type="PANTHER" id="PTHR43000">
    <property type="entry name" value="DTDP-D-GLUCOSE 4,6-DEHYDRATASE-RELATED"/>
    <property type="match status" value="1"/>
</dbReference>
<evidence type="ECO:0000256" key="1">
    <source>
        <dbReference type="RuleBase" id="RU004475"/>
    </source>
</evidence>
<dbReference type="Gene3D" id="3.40.50.720">
    <property type="entry name" value="NAD(P)-binding Rossmann-like Domain"/>
    <property type="match status" value="1"/>
</dbReference>
<dbReference type="Proteomes" id="UP000887572">
    <property type="component" value="Unplaced"/>
</dbReference>
<reference evidence="5" key="1">
    <citation type="submission" date="2022-11" db="UniProtKB">
        <authorList>
            <consortium name="WormBaseParasite"/>
        </authorList>
    </citation>
    <scope>IDENTIFICATION</scope>
</reference>
<evidence type="ECO:0000313" key="4">
    <source>
        <dbReference type="Proteomes" id="UP000887572"/>
    </source>
</evidence>
<keyword evidence="4" id="KW-1185">Reference proteome</keyword>
<dbReference type="InterPro" id="IPR036291">
    <property type="entry name" value="NAD(P)-bd_dom_sf"/>
</dbReference>
<evidence type="ECO:0000313" key="5">
    <source>
        <dbReference type="WBParaSite" id="Gr19_v10_g13487.t1"/>
    </source>
</evidence>
<keyword evidence="1" id="KW-0560">Oxidoreductase</keyword>
<accession>A0A914H3F4</accession>
<dbReference type="Pfam" id="PF01073">
    <property type="entry name" value="3Beta_HSD"/>
    <property type="match status" value="1"/>
</dbReference>
<feature type="region of interest" description="Disordered" evidence="2">
    <location>
        <begin position="375"/>
        <end position="398"/>
    </location>
</feature>
<dbReference type="AlphaFoldDB" id="A0A914H3F4"/>
<sequence>MGVKVAITGGSGFMAAHLIRRLRANATIDEIRTIDRKPFRQLLPNDENSPSSDDVPPIVHYQCDLLDVAKLEKALDGVDVLFHLARKAFEYLFVTDQKTLNDRYTRDNLEATQSLLDTIFKCSVPRMVHVGDAFANVPPGDNFGNSEDIHRGLPTKYLMGHYGETRAKAELVGRKKSGKMLPNGRQFHALFLRATFVYGEGEKRLPTALRKVAERHGDISEFAGPSNGMLQYIYAGNLASIMVESMELLLSERAERFSGTFFYCMDDAVCTKFGEFCAPLVRALGHRMGPPVTSQWATLLKLYIEQCIRCLCGWEVTGGGDFSASALRFLFGCAIGFSGRRMALILKHRPGGEGMAEWTERTTDWIRTEMIGSGGGEMDEGQWKRGGEDESKTMRRMG</sequence>
<dbReference type="GO" id="GO:0006694">
    <property type="term" value="P:steroid biosynthetic process"/>
    <property type="evidence" value="ECO:0007669"/>
    <property type="project" value="InterPro"/>
</dbReference>
<dbReference type="InterPro" id="IPR002225">
    <property type="entry name" value="3Beta_OHSteriod_DH/Estase"/>
</dbReference>
<dbReference type="SUPFAM" id="SSF51735">
    <property type="entry name" value="NAD(P)-binding Rossmann-fold domains"/>
    <property type="match status" value="1"/>
</dbReference>
<feature type="domain" description="3-beta hydroxysteroid dehydrogenase/isomerase" evidence="3">
    <location>
        <begin position="6"/>
        <end position="289"/>
    </location>
</feature>
<evidence type="ECO:0000256" key="2">
    <source>
        <dbReference type="SAM" id="MobiDB-lite"/>
    </source>
</evidence>
<name>A0A914H3F4_GLORO</name>
<dbReference type="WBParaSite" id="Gr19_v10_g13487.t1">
    <property type="protein sequence ID" value="Gr19_v10_g13487.t1"/>
    <property type="gene ID" value="Gr19_v10_g13487"/>
</dbReference>
<comment type="similarity">
    <text evidence="1">Belongs to the 3-beta-HSD family.</text>
</comment>
<evidence type="ECO:0000259" key="3">
    <source>
        <dbReference type="Pfam" id="PF01073"/>
    </source>
</evidence>